<dbReference type="EMBL" id="CM037617">
    <property type="protein sequence ID" value="KAH8004171.1"/>
    <property type="molecule type" value="Genomic_DNA"/>
</dbReference>
<evidence type="ECO:0000313" key="2">
    <source>
        <dbReference type="Proteomes" id="UP000827872"/>
    </source>
</evidence>
<sequence>MTDRVDEQSCHHGDPHPRQRETPGGSRRMTGWSRQKGAVQAGAGWPEPDGLGSWESWENGSLAHLLLEAKLQRPIRGLWPQLKEAARPFTWFFATSPQDLQQVMVSGPNLNETSIVSGGYGGTAEGIIPTSSIKGPLISPVLPASQIAVPGLLSLAKLQAPLVLLPARLLIDAGGWDRCREVRCGQEVGGINTHKCTKQLLSSC</sequence>
<accession>A0ACB8FGF3</accession>
<gene>
    <name evidence="1" type="ORF">K3G42_004265</name>
</gene>
<reference evidence="1" key="1">
    <citation type="submission" date="2021-08" db="EMBL/GenBank/DDBJ databases">
        <title>The first chromosome-level gecko genome reveals the dynamic sex chromosomes of Neotropical dwarf geckos (Sphaerodactylidae: Sphaerodactylus).</title>
        <authorList>
            <person name="Pinto B.J."/>
            <person name="Keating S.E."/>
            <person name="Gamble T."/>
        </authorList>
    </citation>
    <scope>NUCLEOTIDE SEQUENCE</scope>
    <source>
        <strain evidence="1">TG3544</strain>
    </source>
</reference>
<comment type="caution">
    <text evidence="1">The sequence shown here is derived from an EMBL/GenBank/DDBJ whole genome shotgun (WGS) entry which is preliminary data.</text>
</comment>
<protein>
    <submittedName>
        <fullName evidence="1">Uncharacterized protein</fullName>
    </submittedName>
</protein>
<evidence type="ECO:0000313" key="1">
    <source>
        <dbReference type="EMBL" id="KAH8004171.1"/>
    </source>
</evidence>
<organism evidence="1 2">
    <name type="scientific">Sphaerodactylus townsendi</name>
    <dbReference type="NCBI Taxonomy" id="933632"/>
    <lineage>
        <taxon>Eukaryota</taxon>
        <taxon>Metazoa</taxon>
        <taxon>Chordata</taxon>
        <taxon>Craniata</taxon>
        <taxon>Vertebrata</taxon>
        <taxon>Euteleostomi</taxon>
        <taxon>Lepidosauria</taxon>
        <taxon>Squamata</taxon>
        <taxon>Bifurcata</taxon>
        <taxon>Gekkota</taxon>
        <taxon>Sphaerodactylidae</taxon>
        <taxon>Sphaerodactylus</taxon>
    </lineage>
</organism>
<keyword evidence="2" id="KW-1185">Reference proteome</keyword>
<name>A0ACB8FGF3_9SAUR</name>
<proteinExistence type="predicted"/>
<dbReference type="Proteomes" id="UP000827872">
    <property type="component" value="Linkage Group LG04"/>
</dbReference>